<dbReference type="SUPFAM" id="SSF54285">
    <property type="entry name" value="MoaD/ThiS"/>
    <property type="match status" value="1"/>
</dbReference>
<evidence type="ECO:0000313" key="5">
    <source>
        <dbReference type="Proteomes" id="UP000287962"/>
    </source>
</evidence>
<dbReference type="Pfam" id="PF11563">
    <property type="entry name" value="Protoglobin"/>
    <property type="match status" value="1"/>
</dbReference>
<name>A0A430SAM2_THESC</name>
<dbReference type="Proteomes" id="UP000287962">
    <property type="component" value="Unassembled WGS sequence"/>
</dbReference>
<dbReference type="EMBL" id="PEMD01000130">
    <property type="protein sequence ID" value="RTH33034.1"/>
    <property type="molecule type" value="Genomic_DNA"/>
</dbReference>
<organism evidence="2 4">
    <name type="scientific">Thermus scotoductus</name>
    <dbReference type="NCBI Taxonomy" id="37636"/>
    <lineage>
        <taxon>Bacteria</taxon>
        <taxon>Thermotogati</taxon>
        <taxon>Deinococcota</taxon>
        <taxon>Deinococci</taxon>
        <taxon>Thermales</taxon>
        <taxon>Thermaceae</taxon>
        <taxon>Thermus</taxon>
    </lineage>
</organism>
<dbReference type="RefSeq" id="WP_126165601.1">
    <property type="nucleotide sequence ID" value="NZ_PELO01000346.1"/>
</dbReference>
<feature type="domain" description="Globin-sensor" evidence="1">
    <location>
        <begin position="24"/>
        <end position="145"/>
    </location>
</feature>
<dbReference type="SUPFAM" id="SSF46458">
    <property type="entry name" value="Globin-like"/>
    <property type="match status" value="1"/>
</dbReference>
<dbReference type="Proteomes" id="UP000286928">
    <property type="component" value="Unassembled WGS sequence"/>
</dbReference>
<dbReference type="InterPro" id="IPR012292">
    <property type="entry name" value="Globin/Proto"/>
</dbReference>
<dbReference type="InterPro" id="IPR012675">
    <property type="entry name" value="Beta-grasp_dom_sf"/>
</dbReference>
<dbReference type="Gene3D" id="1.10.490.10">
    <property type="entry name" value="Globins"/>
    <property type="match status" value="1"/>
</dbReference>
<sequence length="281" mass="31152">MKQVSSRPEEALVLDLPPLPEEVFADLLAFGGLGEEEKRAMRLDAERLLEEAASFVAGVYDHLSRHPGTARALGWEGRVPEEELYTRRAFFSAWLARTIGVDTSAEFAREVYRAGLWHGGLGPKRAHIPPEYVGLSFTMVARYVAERVGDVRPWLVYLSAQEEVMRKGYEAAMALKEGGARVRFQALGLAHPAQPEPLELRAATAGEALAKVLAVNPGLRDVALEGVPDEEEVGLWTEARLLWRLRPRWTLLLNGRDVRYLKGLATPVREGDGLTLLPPGR</sequence>
<dbReference type="Gene3D" id="3.10.20.30">
    <property type="match status" value="1"/>
</dbReference>
<proteinExistence type="predicted"/>
<dbReference type="InterPro" id="IPR044398">
    <property type="entry name" value="Globin-sensor_dom"/>
</dbReference>
<keyword evidence="5" id="KW-1185">Reference proteome</keyword>
<accession>A0A430SAM2</accession>
<evidence type="ECO:0000313" key="3">
    <source>
        <dbReference type="EMBL" id="RTI06766.1"/>
    </source>
</evidence>
<gene>
    <name evidence="3" type="ORF">CSW25_07575</name>
    <name evidence="2" type="ORF">CSW33_05155</name>
</gene>
<dbReference type="GO" id="GO:0020037">
    <property type="term" value="F:heme binding"/>
    <property type="evidence" value="ECO:0007669"/>
    <property type="project" value="InterPro"/>
</dbReference>
<evidence type="ECO:0000313" key="2">
    <source>
        <dbReference type="EMBL" id="RTH33034.1"/>
    </source>
</evidence>
<dbReference type="EMBL" id="PEML01000244">
    <property type="protein sequence ID" value="RTI06766.1"/>
    <property type="molecule type" value="Genomic_DNA"/>
</dbReference>
<reference evidence="4 5" key="2">
    <citation type="journal article" date="2019" name="Extremophiles">
        <title>Biogeography of thermophiles and predominance of Thermus scotoductus in domestic water heaters.</title>
        <authorList>
            <person name="Wilpiszeski R.L."/>
            <person name="Zhang Z."/>
            <person name="House C.H."/>
        </authorList>
    </citation>
    <scope>NUCLEOTIDE SEQUENCE [LARGE SCALE GENOMIC DNA]</scope>
    <source>
        <strain evidence="3 5">12_S12</strain>
        <strain evidence="2 4">20_S20</strain>
    </source>
</reference>
<dbReference type="GO" id="GO:0019825">
    <property type="term" value="F:oxygen binding"/>
    <property type="evidence" value="ECO:0007669"/>
    <property type="project" value="InterPro"/>
</dbReference>
<evidence type="ECO:0000259" key="1">
    <source>
        <dbReference type="Pfam" id="PF11563"/>
    </source>
</evidence>
<dbReference type="InterPro" id="IPR009050">
    <property type="entry name" value="Globin-like_sf"/>
</dbReference>
<dbReference type="AlphaFoldDB" id="A0A430SAM2"/>
<dbReference type="InterPro" id="IPR016155">
    <property type="entry name" value="Mopterin_synth/thiamin_S_b"/>
</dbReference>
<protein>
    <submittedName>
        <fullName evidence="2">ThiS family protein</fullName>
    </submittedName>
</protein>
<evidence type="ECO:0000313" key="4">
    <source>
        <dbReference type="Proteomes" id="UP000286928"/>
    </source>
</evidence>
<reference evidence="3" key="1">
    <citation type="submission" date="2017-10" db="EMBL/GenBank/DDBJ databases">
        <authorList>
            <person name="Wilpiszeski R.L."/>
            <person name="Zhidan Z."/>
            <person name="House C.H."/>
        </authorList>
    </citation>
    <scope>NUCLEOTIDE SEQUENCE</scope>
    <source>
        <strain evidence="3">12_S12</strain>
    </source>
</reference>
<comment type="caution">
    <text evidence="2">The sequence shown here is derived from an EMBL/GenBank/DDBJ whole genome shotgun (WGS) entry which is preliminary data.</text>
</comment>